<dbReference type="EMBL" id="SOFY01000005">
    <property type="protein sequence ID" value="TFC52919.1"/>
    <property type="molecule type" value="Genomic_DNA"/>
</dbReference>
<evidence type="ECO:0000313" key="4">
    <source>
        <dbReference type="Proteomes" id="UP000297403"/>
    </source>
</evidence>
<reference evidence="3 4" key="1">
    <citation type="submission" date="2019-03" db="EMBL/GenBank/DDBJ databases">
        <title>Genomics of glacier-inhabiting Cryobacterium strains.</title>
        <authorList>
            <person name="Liu Q."/>
            <person name="Xin Y.-H."/>
        </authorList>
    </citation>
    <scope>NUCLEOTIDE SEQUENCE [LARGE SCALE GENOMIC DNA]</scope>
    <source>
        <strain evidence="4">TMT1-22</strain>
    </source>
</reference>
<dbReference type="InterPro" id="IPR048389">
    <property type="entry name" value="YciQ-like_C"/>
</dbReference>
<comment type="caution">
    <text evidence="3">The sequence shown here is derived from an EMBL/GenBank/DDBJ whole genome shotgun (WGS) entry which is preliminary data.</text>
</comment>
<protein>
    <submittedName>
        <fullName evidence="3">DUF2207 domain-containing protein</fullName>
    </submittedName>
</protein>
<gene>
    <name evidence="3" type="ORF">E3O49_00805</name>
</gene>
<keyword evidence="1" id="KW-0472">Membrane</keyword>
<feature type="transmembrane region" description="Helical" evidence="1">
    <location>
        <begin position="194"/>
        <end position="212"/>
    </location>
</feature>
<keyword evidence="1" id="KW-1133">Transmembrane helix</keyword>
<name>A0AAQ2C9I5_9MICO</name>
<feature type="domain" description="Predicted membrane protein YciQ-like C-terminal" evidence="2">
    <location>
        <begin position="46"/>
        <end position="247"/>
    </location>
</feature>
<dbReference type="Pfam" id="PF20990">
    <property type="entry name" value="DUF2207_C"/>
    <property type="match status" value="1"/>
</dbReference>
<evidence type="ECO:0000256" key="1">
    <source>
        <dbReference type="SAM" id="Phobius"/>
    </source>
</evidence>
<dbReference type="Proteomes" id="UP000297403">
    <property type="component" value="Unassembled WGS sequence"/>
</dbReference>
<proteinExistence type="predicted"/>
<accession>A0AAQ2C9I5</accession>
<feature type="transmembrane region" description="Helical" evidence="1">
    <location>
        <begin position="12"/>
        <end position="28"/>
    </location>
</feature>
<evidence type="ECO:0000259" key="2">
    <source>
        <dbReference type="Pfam" id="PF20990"/>
    </source>
</evidence>
<organism evidence="3 4">
    <name type="scientific">Cryobacterium shii</name>
    <dbReference type="NCBI Taxonomy" id="1259235"/>
    <lineage>
        <taxon>Bacteria</taxon>
        <taxon>Bacillati</taxon>
        <taxon>Actinomycetota</taxon>
        <taxon>Actinomycetes</taxon>
        <taxon>Micrococcales</taxon>
        <taxon>Microbacteriaceae</taxon>
        <taxon>Cryobacterium</taxon>
    </lineage>
</organism>
<evidence type="ECO:0000313" key="3">
    <source>
        <dbReference type="EMBL" id="TFC52919.1"/>
    </source>
</evidence>
<keyword evidence="4" id="KW-1185">Reference proteome</keyword>
<dbReference type="AlphaFoldDB" id="A0AAQ2C9I5"/>
<dbReference type="RefSeq" id="WP_134365078.1">
    <property type="nucleotide sequence ID" value="NZ_SOFY01000005.1"/>
</dbReference>
<sequence>MQPTADAETSLIIILSAVSLLGVAAAYLRRRFGQRGAAGRGAVIARYEVPTGYNLLEAADLVNRPTTAVAAQLVSLAVRGKVRILAFPVSAGGGAYTLQLLTVKGVHTLERQLLEALFPGLAVGGVRELGVTDRALAAQLRSCPRAARDLVTARGWRALMVGRGGKLIVIVMAAVLLPTLVIFGAVVQSAGSGQLGKVVPFVGIAAICIYLANRFAAATPQLTEAGAEQRDHLKGLKIFLGLAQADRVRLVQSADDAPPAVKTDAAGAPDTVELVRLSEKLLPFAVLWGVERDWARELVVLYEQGAPKPGWLMLQGDFSATAFNAAVTGLIGSVAKSATLPGGSPASR</sequence>
<keyword evidence="1" id="KW-0812">Transmembrane</keyword>
<feature type="transmembrane region" description="Helical" evidence="1">
    <location>
        <begin position="167"/>
        <end position="188"/>
    </location>
</feature>